<evidence type="ECO:0000313" key="3">
    <source>
        <dbReference type="Proteomes" id="UP001323405"/>
    </source>
</evidence>
<dbReference type="RefSeq" id="XP_062747263.1">
    <property type="nucleotide sequence ID" value="XM_062883156.1"/>
</dbReference>
<keyword evidence="3" id="KW-1185">Reference proteome</keyword>
<keyword evidence="1" id="KW-0732">Signal</keyword>
<evidence type="ECO:0000256" key="1">
    <source>
        <dbReference type="SAM" id="SignalP"/>
    </source>
</evidence>
<evidence type="ECO:0008006" key="4">
    <source>
        <dbReference type="Google" id="ProtNLM"/>
    </source>
</evidence>
<reference evidence="2 3" key="1">
    <citation type="journal article" date="2023" name="bioRxiv">
        <title>High-quality genome assemblies of four members of thePodospora anserinaspecies complex.</title>
        <authorList>
            <person name="Ament-Velasquez S.L."/>
            <person name="Vogan A.A."/>
            <person name="Wallerman O."/>
            <person name="Hartmann F."/>
            <person name="Gautier V."/>
            <person name="Silar P."/>
            <person name="Giraud T."/>
            <person name="Johannesson H."/>
        </authorList>
    </citation>
    <scope>NUCLEOTIDE SEQUENCE [LARGE SCALE GENOMIC DNA]</scope>
    <source>
        <strain evidence="2 3">CBS 415.72m</strain>
    </source>
</reference>
<dbReference type="Proteomes" id="UP001323405">
    <property type="component" value="Unassembled WGS sequence"/>
</dbReference>
<protein>
    <recommendedName>
        <fullName evidence="4">Secreted protein</fullName>
    </recommendedName>
</protein>
<sequence length="68" mass="7689">MAGPMMLKLFLLIPPTLLPTIVSATFTSRELKVYPVAVIETIKGTFPLHSRYFNFCLRLEFSTKDILG</sequence>
<comment type="caution">
    <text evidence="2">The sequence shown here is derived from an EMBL/GenBank/DDBJ whole genome shotgun (WGS) entry which is preliminary data.</text>
</comment>
<feature type="chain" id="PRO_5045358655" description="Secreted protein" evidence="1">
    <location>
        <begin position="25"/>
        <end position="68"/>
    </location>
</feature>
<proteinExistence type="predicted"/>
<dbReference type="GeneID" id="87902697"/>
<evidence type="ECO:0000313" key="2">
    <source>
        <dbReference type="EMBL" id="KAK4658291.1"/>
    </source>
</evidence>
<dbReference type="EMBL" id="JAFFHA010000002">
    <property type="protein sequence ID" value="KAK4658291.1"/>
    <property type="molecule type" value="Genomic_DNA"/>
</dbReference>
<feature type="signal peptide" evidence="1">
    <location>
        <begin position="1"/>
        <end position="24"/>
    </location>
</feature>
<name>A0ABR0GRA1_9PEZI</name>
<organism evidence="2 3">
    <name type="scientific">Podospora pseudocomata</name>
    <dbReference type="NCBI Taxonomy" id="2093779"/>
    <lineage>
        <taxon>Eukaryota</taxon>
        <taxon>Fungi</taxon>
        <taxon>Dikarya</taxon>
        <taxon>Ascomycota</taxon>
        <taxon>Pezizomycotina</taxon>
        <taxon>Sordariomycetes</taxon>
        <taxon>Sordariomycetidae</taxon>
        <taxon>Sordariales</taxon>
        <taxon>Podosporaceae</taxon>
        <taxon>Podospora</taxon>
    </lineage>
</organism>
<accession>A0ABR0GRA1</accession>
<gene>
    <name evidence="2" type="ORF">QC762_0026440</name>
</gene>